<name>A0A6J2W2G3_CHACN</name>
<dbReference type="SMART" id="SM00324">
    <property type="entry name" value="RhoGAP"/>
    <property type="match status" value="1"/>
</dbReference>
<keyword evidence="5" id="KW-1185">Reference proteome</keyword>
<dbReference type="InterPro" id="IPR011993">
    <property type="entry name" value="PH-like_dom_sf"/>
</dbReference>
<dbReference type="PANTHER" id="PTHR23179">
    <property type="entry name" value="T-CELL ACTIVATION RHO GTPASE ACTIVATING PROTEIN-RELATED"/>
    <property type="match status" value="1"/>
</dbReference>
<evidence type="ECO:0000256" key="1">
    <source>
        <dbReference type="ARBA" id="ARBA00022468"/>
    </source>
</evidence>
<dbReference type="PANTHER" id="PTHR23179:SF26">
    <property type="entry name" value="T-CELL ACTIVATION RHO GTPASE-ACTIVATING PROTEIN"/>
    <property type="match status" value="1"/>
</dbReference>
<dbReference type="AlphaFoldDB" id="A0A6J2W2G3"/>
<proteinExistence type="predicted"/>
<organism evidence="5 6">
    <name type="scientific">Chanos chanos</name>
    <name type="common">Milkfish</name>
    <name type="synonym">Mugil chanos</name>
    <dbReference type="NCBI Taxonomy" id="29144"/>
    <lineage>
        <taxon>Eukaryota</taxon>
        <taxon>Metazoa</taxon>
        <taxon>Chordata</taxon>
        <taxon>Craniata</taxon>
        <taxon>Vertebrata</taxon>
        <taxon>Euteleostomi</taxon>
        <taxon>Actinopterygii</taxon>
        <taxon>Neopterygii</taxon>
        <taxon>Teleostei</taxon>
        <taxon>Ostariophysi</taxon>
        <taxon>Gonorynchiformes</taxon>
        <taxon>Chanidae</taxon>
        <taxon>Chanos</taxon>
    </lineage>
</organism>
<keyword evidence="2" id="KW-0597">Phosphoprotein</keyword>
<sequence length="892" mass="98414">MRRGSFDEASAAVRPHLRSLAQRRRSAPTLVFGKALGMPWSPIREEARCVVAVEQSPFVLGLTGENSQLILHECVRLMEGVKSRERHLFLFSDVLVIAKLKSVASYRLKYRVNLEEVWVYGFEGEDEEMEEEVDFDLKSSVVLAWPLTFCVVSFCLPEVKELWLETLHRRMSDSFIVTDAVSGICCVFCRQICEARERTRSFPLTPSIPMKLPTANISAKTLTGGGMDSLIELPLDGDGKSSAVPKQLCNQGEQVRQPIENGVSTVNKRKLFPFLKRSSTQTGLAVPSETESKNLLFGVPLSKLCSGDESSLPKPILEVLSLLWRKGPNTEGVFRKTGNSKTLNTIRDQLNTGVQVDLATLPVVLLVGLLKSFLRELPGSLLQVELSKGWMSALEKENVPEKHADIMRVVDKLPSANCVLLRHLLCLLHHISQSSDINKMDTRNLAVCIAPTLLQSDSLAPDVDMVEKVTILTQYLIENCTELFGEQILTLLGDPEEEELGENSDSLSSHQQDSAYDSTDPDPDPNPDPDADPDPDSGDATGRRLSQHSPLLGRTEHSNITSCSSDAIFQTFTTPFSRRCSEPSIFPSAAMGTVHGLARSFDDFSRQQGDFDDHPLKKQNSDDSLLHPYYGARLSLQPLRRLGGSLNMDLPGSSAPASKVCSCSSSCSLESGASNISEGSMFTSSPLASPPGLQRSQSAKQVPVPARPRSDLPKAEGDVKRRSQSFKTKGFSSFSFSRSSTKKAETQKEIYSCDTLPEDSQSEMEEVPRRQRPLSAIEVFQHVDSRLPSSPPSYEQALEQRGSMTVQAAMEAGRRSRPISMNETLLNSCFVGHLPDGLPRPAEDGGAVSPRPAPFRQRAMSESVPHLRHEQVARRCSQPVFEEFSYAKESYV</sequence>
<dbReference type="GeneID" id="115818323"/>
<keyword evidence="1" id="KW-0343">GTPase activation</keyword>
<dbReference type="CDD" id="cd04402">
    <property type="entry name" value="RhoGAP_ARHGAP20"/>
    <property type="match status" value="1"/>
</dbReference>
<dbReference type="GO" id="GO:0005096">
    <property type="term" value="F:GTPase activator activity"/>
    <property type="evidence" value="ECO:0007669"/>
    <property type="project" value="UniProtKB-KW"/>
</dbReference>
<dbReference type="SUPFAM" id="SSF48350">
    <property type="entry name" value="GTPase activation domain, GAP"/>
    <property type="match status" value="1"/>
</dbReference>
<evidence type="ECO:0000313" key="6">
    <source>
        <dbReference type="RefSeq" id="XP_030637536.1"/>
    </source>
</evidence>
<reference evidence="6" key="1">
    <citation type="submission" date="2025-08" db="UniProtKB">
        <authorList>
            <consortium name="RefSeq"/>
        </authorList>
    </citation>
    <scope>IDENTIFICATION</scope>
</reference>
<dbReference type="GO" id="GO:0035023">
    <property type="term" value="P:regulation of Rho protein signal transduction"/>
    <property type="evidence" value="ECO:0007669"/>
    <property type="project" value="InterPro"/>
</dbReference>
<feature type="compositionally biased region" description="Basic and acidic residues" evidence="3">
    <location>
        <begin position="708"/>
        <end position="721"/>
    </location>
</feature>
<dbReference type="InterPro" id="IPR008936">
    <property type="entry name" value="Rho_GTPase_activation_prot"/>
</dbReference>
<dbReference type="Gene3D" id="2.30.29.30">
    <property type="entry name" value="Pleckstrin-homology domain (PH domain)/Phosphotyrosine-binding domain (PTB)"/>
    <property type="match status" value="1"/>
</dbReference>
<dbReference type="CTD" id="447809"/>
<dbReference type="InterPro" id="IPR047887">
    <property type="entry name" value="ARHGAP20_PH"/>
</dbReference>
<dbReference type="Proteomes" id="UP000504632">
    <property type="component" value="Chromosome 8"/>
</dbReference>
<dbReference type="InterPro" id="IPR047886">
    <property type="entry name" value="ARHGAP20-like_RhoGAP"/>
</dbReference>
<feature type="region of interest" description="Disordered" evidence="3">
    <location>
        <begin position="497"/>
        <end position="558"/>
    </location>
</feature>
<evidence type="ECO:0000313" key="5">
    <source>
        <dbReference type="Proteomes" id="UP000504632"/>
    </source>
</evidence>
<dbReference type="SUPFAM" id="SSF50729">
    <property type="entry name" value="PH domain-like"/>
    <property type="match status" value="1"/>
</dbReference>
<accession>A0A6J2W2G3</accession>
<protein>
    <submittedName>
        <fullName evidence="6">T cell activation RhoGTPase activating protein b</fullName>
    </submittedName>
</protein>
<dbReference type="InterPro" id="IPR000198">
    <property type="entry name" value="RhoGAP_dom"/>
</dbReference>
<dbReference type="OrthoDB" id="27389at2759"/>
<dbReference type="Pfam" id="PF00620">
    <property type="entry name" value="RhoGAP"/>
    <property type="match status" value="1"/>
</dbReference>
<gene>
    <name evidence="6" type="primary">tagapb</name>
</gene>
<feature type="region of interest" description="Disordered" evidence="3">
    <location>
        <begin position="837"/>
        <end position="872"/>
    </location>
</feature>
<dbReference type="PROSITE" id="PS50238">
    <property type="entry name" value="RHOGAP"/>
    <property type="match status" value="1"/>
</dbReference>
<dbReference type="RefSeq" id="XP_030637536.1">
    <property type="nucleotide sequence ID" value="XM_030781676.1"/>
</dbReference>
<feature type="domain" description="Rho-GAP" evidence="4">
    <location>
        <begin position="299"/>
        <end position="484"/>
    </location>
</feature>
<dbReference type="InParanoid" id="A0A6J2W2G3"/>
<evidence type="ECO:0000256" key="3">
    <source>
        <dbReference type="SAM" id="MobiDB-lite"/>
    </source>
</evidence>
<evidence type="ECO:0000259" key="4">
    <source>
        <dbReference type="PROSITE" id="PS50238"/>
    </source>
</evidence>
<dbReference type="Gene3D" id="1.10.555.10">
    <property type="entry name" value="Rho GTPase activation protein"/>
    <property type="match status" value="1"/>
</dbReference>
<feature type="compositionally biased region" description="Acidic residues" evidence="3">
    <location>
        <begin position="519"/>
        <end position="537"/>
    </location>
</feature>
<evidence type="ECO:0000256" key="2">
    <source>
        <dbReference type="ARBA" id="ARBA00022553"/>
    </source>
</evidence>
<feature type="region of interest" description="Disordered" evidence="3">
    <location>
        <begin position="680"/>
        <end position="724"/>
    </location>
</feature>
<dbReference type="GO" id="GO:0007165">
    <property type="term" value="P:signal transduction"/>
    <property type="evidence" value="ECO:0007669"/>
    <property type="project" value="InterPro"/>
</dbReference>
<dbReference type="Pfam" id="PF22286">
    <property type="entry name" value="RHG20_PH"/>
    <property type="match status" value="1"/>
</dbReference>